<feature type="coiled-coil region" evidence="7">
    <location>
        <begin position="73"/>
        <end position="100"/>
    </location>
</feature>
<dbReference type="EMBL" id="CP002551">
    <property type="protein sequence ID" value="ADZ08945.1"/>
    <property type="molecule type" value="Genomic_DNA"/>
</dbReference>
<dbReference type="NCBIfam" id="TIGR00571">
    <property type="entry name" value="dam"/>
    <property type="match status" value="1"/>
</dbReference>
<comment type="catalytic activity">
    <reaction evidence="6">
        <text>a 2'-deoxyadenosine in DNA + S-adenosyl-L-methionine = an N(6)-methyl-2'-deoxyadenosine in DNA + S-adenosyl-L-homocysteine + H(+)</text>
        <dbReference type="Rhea" id="RHEA:15197"/>
        <dbReference type="Rhea" id="RHEA-COMP:12418"/>
        <dbReference type="Rhea" id="RHEA-COMP:12419"/>
        <dbReference type="ChEBI" id="CHEBI:15378"/>
        <dbReference type="ChEBI" id="CHEBI:57856"/>
        <dbReference type="ChEBI" id="CHEBI:59789"/>
        <dbReference type="ChEBI" id="CHEBI:90615"/>
        <dbReference type="ChEBI" id="CHEBI:90616"/>
        <dbReference type="EC" id="2.1.1.72"/>
    </reaction>
</comment>
<dbReference type="Proteomes" id="UP000007490">
    <property type="component" value="Chromosome"/>
</dbReference>
<dbReference type="HOGENOM" id="CLU_063430_0_0_2"/>
<dbReference type="OrthoDB" id="372040at2157"/>
<comment type="similarity">
    <text evidence="1">Belongs to the N(4)/N(6)-methyltransferase family.</text>
</comment>
<dbReference type="EC" id="2.1.1.72" evidence="2"/>
<name>F0TAR9_METLA</name>
<evidence type="ECO:0000256" key="5">
    <source>
        <dbReference type="ARBA" id="ARBA00022691"/>
    </source>
</evidence>
<dbReference type="eggNOG" id="arCOG03416">
    <property type="taxonomic scope" value="Archaea"/>
</dbReference>
<dbReference type="SUPFAM" id="SSF53335">
    <property type="entry name" value="S-adenosyl-L-methionine-dependent methyltransferases"/>
    <property type="match status" value="1"/>
</dbReference>
<dbReference type="STRING" id="877455.Metbo_0694"/>
<dbReference type="RefSeq" id="WP_013644296.1">
    <property type="nucleotide sequence ID" value="NC_015216.1"/>
</dbReference>
<evidence type="ECO:0000256" key="3">
    <source>
        <dbReference type="ARBA" id="ARBA00022603"/>
    </source>
</evidence>
<dbReference type="GO" id="GO:0009307">
    <property type="term" value="P:DNA restriction-modification system"/>
    <property type="evidence" value="ECO:0007669"/>
    <property type="project" value="InterPro"/>
</dbReference>
<dbReference type="Gene3D" id="1.10.1020.10">
    <property type="entry name" value="Adenine-specific Methyltransferase, Domain 2"/>
    <property type="match status" value="1"/>
</dbReference>
<gene>
    <name evidence="8" type="ordered locus">Metbo_0694</name>
</gene>
<dbReference type="PRINTS" id="PR00505">
    <property type="entry name" value="D12N6MTFRASE"/>
</dbReference>
<dbReference type="InterPro" id="IPR012263">
    <property type="entry name" value="M_m6A_EcoRV"/>
</dbReference>
<dbReference type="PANTHER" id="PTHR30481:SF3">
    <property type="entry name" value="DNA ADENINE METHYLASE"/>
    <property type="match status" value="1"/>
</dbReference>
<dbReference type="PIRSF" id="PIRSF000398">
    <property type="entry name" value="M_m6A_EcoRV"/>
    <property type="match status" value="1"/>
</dbReference>
<keyword evidence="3 8" id="KW-0489">Methyltransferase</keyword>
<evidence type="ECO:0000256" key="2">
    <source>
        <dbReference type="ARBA" id="ARBA00011900"/>
    </source>
</evidence>
<evidence type="ECO:0000313" key="8">
    <source>
        <dbReference type="EMBL" id="ADZ08945.1"/>
    </source>
</evidence>
<keyword evidence="4" id="KW-0808">Transferase</keyword>
<dbReference type="GO" id="GO:0009007">
    <property type="term" value="F:site-specific DNA-methyltransferase (adenine-specific) activity"/>
    <property type="evidence" value="ECO:0007669"/>
    <property type="project" value="UniProtKB-EC"/>
</dbReference>
<dbReference type="GO" id="GO:1904047">
    <property type="term" value="F:S-adenosyl-L-methionine binding"/>
    <property type="evidence" value="ECO:0007669"/>
    <property type="project" value="TreeGrafter"/>
</dbReference>
<evidence type="ECO:0000256" key="7">
    <source>
        <dbReference type="SAM" id="Coils"/>
    </source>
</evidence>
<dbReference type="GO" id="GO:0043565">
    <property type="term" value="F:sequence-specific DNA binding"/>
    <property type="evidence" value="ECO:0007669"/>
    <property type="project" value="TreeGrafter"/>
</dbReference>
<keyword evidence="7" id="KW-0175">Coiled coil</keyword>
<sequence length="302" mass="35577">MCTKPFLKWAGGKSQLLPEFNQRLPNHIIENKTIETYVEPFVGGGAMFFNLKKNYKLKESVLSDINRELVMAYQVIKNDYEELIDLLKNLEEHHLNLDEDGRKENYYYMRKEYNSRFMDMDFLNYNESWVERTSYLIFMNKTCFNGLYRQNKQGGYNVPFGRYKNPTICDSENIRLVNKALKNTEILCVDFTETGKYVHENTFVYLDPPYRPLNRTSNFTSYSKEGFNDIDQIKLASFYSEMNDLGACLMLSNSDPKNYDAEDEFFDELYKDFKIERVAAKRNINSNASGRGLINELIITNY</sequence>
<evidence type="ECO:0000256" key="6">
    <source>
        <dbReference type="ARBA" id="ARBA00047942"/>
    </source>
</evidence>
<dbReference type="PROSITE" id="PS00092">
    <property type="entry name" value="N6_MTASE"/>
    <property type="match status" value="1"/>
</dbReference>
<dbReference type="InterPro" id="IPR002052">
    <property type="entry name" value="DNA_methylase_N6_adenine_CS"/>
</dbReference>
<dbReference type="GO" id="GO:0032259">
    <property type="term" value="P:methylation"/>
    <property type="evidence" value="ECO:0007669"/>
    <property type="project" value="UniProtKB-KW"/>
</dbReference>
<reference evidence="8 9" key="2">
    <citation type="journal article" date="2014" name="Int. J. Syst. Evol. Microbiol.">
        <title>Methanobacterium paludis sp. nov. and a novel strain of Methanobacterium lacus isolated from northern peatlands.</title>
        <authorList>
            <person name="Cadillo-Quiroz H."/>
            <person name="Brauer S.L."/>
            <person name="Goodson N."/>
            <person name="Yavitt J.B."/>
            <person name="Zinder S.H."/>
        </authorList>
    </citation>
    <scope>NUCLEOTIDE SEQUENCE [LARGE SCALE GENOMIC DNA]</scope>
    <source>
        <strain evidence="8 9">AL-21</strain>
    </source>
</reference>
<keyword evidence="5" id="KW-0949">S-adenosyl-L-methionine</keyword>
<evidence type="ECO:0000256" key="4">
    <source>
        <dbReference type="ARBA" id="ARBA00022679"/>
    </source>
</evidence>
<dbReference type="REBASE" id="33860">
    <property type="entry name" value="M.Msp21ORF694P"/>
</dbReference>
<dbReference type="PANTHER" id="PTHR30481">
    <property type="entry name" value="DNA ADENINE METHYLASE"/>
    <property type="match status" value="1"/>
</dbReference>
<reference evidence="9" key="1">
    <citation type="submission" date="2011-02" db="EMBL/GenBank/DDBJ databases">
        <title>Complete sequence of Methanobacterium sp. AL-21.</title>
        <authorList>
            <consortium name="US DOE Joint Genome Institute"/>
            <person name="Lucas S."/>
            <person name="Copeland A."/>
            <person name="Lapidus A."/>
            <person name="Cheng J.-F."/>
            <person name="Goodwin L."/>
            <person name="Pitluck S."/>
            <person name="Chertkov O."/>
            <person name="Detter J.C."/>
            <person name="Han C."/>
            <person name="Tapia R."/>
            <person name="Land M."/>
            <person name="Hauser L."/>
            <person name="Kyrpides N."/>
            <person name="Ivanova N."/>
            <person name="Mikhailova N."/>
            <person name="Pagani I."/>
            <person name="Cadillo-Quiroz H."/>
            <person name="Imachi H."/>
            <person name="Zinder S."/>
            <person name="Liu W."/>
            <person name="Woyke T."/>
        </authorList>
    </citation>
    <scope>NUCLEOTIDE SEQUENCE [LARGE SCALE GENOMIC DNA]</scope>
    <source>
        <strain evidence="9">AL-21</strain>
    </source>
</reference>
<dbReference type="InterPro" id="IPR023095">
    <property type="entry name" value="Ade_MeTrfase_dom_2"/>
</dbReference>
<protein>
    <recommendedName>
        <fullName evidence="2">site-specific DNA-methyltransferase (adenine-specific)</fullName>
        <ecNumber evidence="2">2.1.1.72</ecNumber>
    </recommendedName>
</protein>
<dbReference type="InterPro" id="IPR012327">
    <property type="entry name" value="MeTrfase_D12"/>
</dbReference>
<dbReference type="KEGG" id="mel:Metbo_0694"/>
<dbReference type="Pfam" id="PF02086">
    <property type="entry name" value="MethyltransfD12"/>
    <property type="match status" value="1"/>
</dbReference>
<dbReference type="InterPro" id="IPR029063">
    <property type="entry name" value="SAM-dependent_MTases_sf"/>
</dbReference>
<proteinExistence type="inferred from homology"/>
<dbReference type="AlphaFoldDB" id="F0TAR9"/>
<organism evidence="8 9">
    <name type="scientific">Methanobacterium lacus (strain AL-21)</name>
    <dbReference type="NCBI Taxonomy" id="877455"/>
    <lineage>
        <taxon>Archaea</taxon>
        <taxon>Methanobacteriati</taxon>
        <taxon>Methanobacteriota</taxon>
        <taxon>Methanomada group</taxon>
        <taxon>Methanobacteria</taxon>
        <taxon>Methanobacteriales</taxon>
        <taxon>Methanobacteriaceae</taxon>
        <taxon>Methanobacterium</taxon>
    </lineage>
</organism>
<dbReference type="Gene3D" id="3.40.50.150">
    <property type="entry name" value="Vaccinia Virus protein VP39"/>
    <property type="match status" value="1"/>
</dbReference>
<evidence type="ECO:0000256" key="1">
    <source>
        <dbReference type="ARBA" id="ARBA00006594"/>
    </source>
</evidence>
<dbReference type="GeneID" id="10277139"/>
<dbReference type="GO" id="GO:0006298">
    <property type="term" value="P:mismatch repair"/>
    <property type="evidence" value="ECO:0007669"/>
    <property type="project" value="TreeGrafter"/>
</dbReference>
<evidence type="ECO:0000313" key="9">
    <source>
        <dbReference type="Proteomes" id="UP000007490"/>
    </source>
</evidence>
<keyword evidence="9" id="KW-1185">Reference proteome</keyword>
<accession>F0TAR9</accession>